<evidence type="ECO:0000313" key="2">
    <source>
        <dbReference type="EMBL" id="MFC3877211.1"/>
    </source>
</evidence>
<dbReference type="Proteomes" id="UP001595812">
    <property type="component" value="Unassembled WGS sequence"/>
</dbReference>
<dbReference type="Pfam" id="PF19578">
    <property type="entry name" value="DUF6090"/>
    <property type="match status" value="1"/>
</dbReference>
<keyword evidence="1" id="KW-0472">Membrane</keyword>
<gene>
    <name evidence="2" type="ORF">ACFOSX_08210</name>
</gene>
<protein>
    <submittedName>
        <fullName evidence="2">DUF6090 family protein</fullName>
    </submittedName>
</protein>
<keyword evidence="1" id="KW-0812">Transmembrane</keyword>
<accession>A0ABV8AGJ9</accession>
<organism evidence="2 3">
    <name type="scientific">Winogradskyella maritima</name>
    <dbReference type="NCBI Taxonomy" id="1517766"/>
    <lineage>
        <taxon>Bacteria</taxon>
        <taxon>Pseudomonadati</taxon>
        <taxon>Bacteroidota</taxon>
        <taxon>Flavobacteriia</taxon>
        <taxon>Flavobacteriales</taxon>
        <taxon>Flavobacteriaceae</taxon>
        <taxon>Winogradskyella</taxon>
    </lineage>
</organism>
<sequence>MIKFFRQIRLKSMENNKTSRYLKYAIGEIILVVIGILIALQINNWNSERQRQRNINAVLKEIQTDLQKNILKASELFDGYIGKDSLYQMVNNNKLTKEDYMYNKGDLYGVYFAYWYATYEISDNAYLKYKGLIGDNSSANDTLTNMLDNMFVPLKTNIEVFEKRLQNTVYENIDYLAKNKDWYYKWNASSPSLLDTDYLEFYLKDEFYKNQVAVYINDYLNLVRDAQTFRIQALQVSQLIANRLGESDNLYKDQVFTQETFANDLIGDYTLQKPELSTKEDKQLQVTYKNQQVFISNGNKEIPLYPHSNSLYYGSNLQQVFKFISNNDSKSPTLIIINESGHHEYHKSIN</sequence>
<feature type="transmembrane region" description="Helical" evidence="1">
    <location>
        <begin position="21"/>
        <end position="42"/>
    </location>
</feature>
<name>A0ABV8AGJ9_9FLAO</name>
<keyword evidence="1" id="KW-1133">Transmembrane helix</keyword>
<dbReference type="EMBL" id="JBHSAT010000004">
    <property type="protein sequence ID" value="MFC3877211.1"/>
    <property type="molecule type" value="Genomic_DNA"/>
</dbReference>
<comment type="caution">
    <text evidence="2">The sequence shown here is derived from an EMBL/GenBank/DDBJ whole genome shotgun (WGS) entry which is preliminary data.</text>
</comment>
<reference evidence="3" key="1">
    <citation type="journal article" date="2019" name="Int. J. Syst. Evol. Microbiol.">
        <title>The Global Catalogue of Microorganisms (GCM) 10K type strain sequencing project: providing services to taxonomists for standard genome sequencing and annotation.</title>
        <authorList>
            <consortium name="The Broad Institute Genomics Platform"/>
            <consortium name="The Broad Institute Genome Sequencing Center for Infectious Disease"/>
            <person name="Wu L."/>
            <person name="Ma J."/>
        </authorList>
    </citation>
    <scope>NUCLEOTIDE SEQUENCE [LARGE SCALE GENOMIC DNA]</scope>
    <source>
        <strain evidence="3">CECT 8979</strain>
    </source>
</reference>
<proteinExistence type="predicted"/>
<evidence type="ECO:0000313" key="3">
    <source>
        <dbReference type="Proteomes" id="UP001595812"/>
    </source>
</evidence>
<dbReference type="RefSeq" id="WP_386099067.1">
    <property type="nucleotide sequence ID" value="NZ_JBHSAT010000004.1"/>
</dbReference>
<evidence type="ECO:0000256" key="1">
    <source>
        <dbReference type="SAM" id="Phobius"/>
    </source>
</evidence>
<dbReference type="InterPro" id="IPR045749">
    <property type="entry name" value="DUF6090"/>
</dbReference>
<keyword evidence="3" id="KW-1185">Reference proteome</keyword>